<dbReference type="RefSeq" id="WP_338749341.1">
    <property type="nucleotide sequence ID" value="NZ_CP144913.1"/>
</dbReference>
<evidence type="ECO:0000259" key="7">
    <source>
        <dbReference type="Pfam" id="PF00482"/>
    </source>
</evidence>
<dbReference type="PANTHER" id="PTHR35007:SF2">
    <property type="entry name" value="PILUS ASSEMBLE PROTEIN"/>
    <property type="match status" value="1"/>
</dbReference>
<feature type="transmembrane region" description="Helical" evidence="6">
    <location>
        <begin position="267"/>
        <end position="291"/>
    </location>
</feature>
<dbReference type="Gene3D" id="1.20.81.30">
    <property type="entry name" value="Type II secretion system (T2SS), domain F"/>
    <property type="match status" value="1"/>
</dbReference>
<evidence type="ECO:0000313" key="9">
    <source>
        <dbReference type="Proteomes" id="UP001382727"/>
    </source>
</evidence>
<dbReference type="InterPro" id="IPR018076">
    <property type="entry name" value="T2SS_GspF_dom"/>
</dbReference>
<keyword evidence="9" id="KW-1185">Reference proteome</keyword>
<keyword evidence="3 6" id="KW-0812">Transmembrane</keyword>
<reference evidence="8 9" key="1">
    <citation type="submission" date="2024-02" db="EMBL/GenBank/DDBJ databases">
        <title>Janibacter sp. nov., isolated from gut of marine sandworm.</title>
        <authorList>
            <person name="Kim B."/>
            <person name="Jun M.O."/>
            <person name="Shin N.-R."/>
        </authorList>
    </citation>
    <scope>NUCLEOTIDE SEQUENCE [LARGE SCALE GENOMIC DNA]</scope>
    <source>
        <strain evidence="8 9">A1S7</strain>
    </source>
</reference>
<gene>
    <name evidence="8" type="ORF">V1351_15870</name>
</gene>
<name>A0ABZ2MHJ5_9MICO</name>
<dbReference type="Proteomes" id="UP001382727">
    <property type="component" value="Chromosome"/>
</dbReference>
<feature type="transmembrane region" description="Helical" evidence="6">
    <location>
        <begin position="105"/>
        <end position="138"/>
    </location>
</feature>
<dbReference type="PANTHER" id="PTHR35007">
    <property type="entry name" value="INTEGRAL MEMBRANE PROTEIN-RELATED"/>
    <property type="match status" value="1"/>
</dbReference>
<feature type="domain" description="Type II secretion system protein GspF" evidence="7">
    <location>
        <begin position="158"/>
        <end position="284"/>
    </location>
</feature>
<evidence type="ECO:0000256" key="2">
    <source>
        <dbReference type="ARBA" id="ARBA00022475"/>
    </source>
</evidence>
<dbReference type="InterPro" id="IPR042094">
    <property type="entry name" value="T2SS_GspF_sf"/>
</dbReference>
<evidence type="ECO:0000256" key="4">
    <source>
        <dbReference type="ARBA" id="ARBA00022989"/>
    </source>
</evidence>
<protein>
    <submittedName>
        <fullName evidence="8">Type II secretion system F family protein</fullName>
    </submittedName>
</protein>
<sequence>MSLLIGAIPGLVALLVVVLVFRGYHLLRSDPSEHLLAEDFVLLRAEERRRSEGESAFQRMASALGSRLRTILPPRVIRWLQHQVDVAGRPNGMSVDSLLSNASRWIIILTPVVVIAVVQANVVQVLLALAAVVVLPLARLSGLARKRREQIDRDLPDFLDVLAVTVSAGVGFRSALGTVSQRFEGPVGEEIMTVLHQINNGATVRSAFTSLRQRTDSAAMDEFVTAYLQSEELGAPLVDTLNQIAGEMRKAAAQRMRQLAARMEPRVTMVVTAVMVPATIILIVGGMYVAVGGAQLGSLLGG</sequence>
<dbReference type="EMBL" id="CP144913">
    <property type="protein sequence ID" value="WXB76400.1"/>
    <property type="molecule type" value="Genomic_DNA"/>
</dbReference>
<organism evidence="8 9">
    <name type="scientific">Janibacter alittae</name>
    <dbReference type="NCBI Taxonomy" id="3115209"/>
    <lineage>
        <taxon>Bacteria</taxon>
        <taxon>Bacillati</taxon>
        <taxon>Actinomycetota</taxon>
        <taxon>Actinomycetes</taxon>
        <taxon>Micrococcales</taxon>
        <taxon>Intrasporangiaceae</taxon>
        <taxon>Janibacter</taxon>
    </lineage>
</organism>
<keyword evidence="2" id="KW-1003">Cell membrane</keyword>
<dbReference type="Pfam" id="PF00482">
    <property type="entry name" value="T2SSF"/>
    <property type="match status" value="1"/>
</dbReference>
<evidence type="ECO:0000256" key="1">
    <source>
        <dbReference type="ARBA" id="ARBA00004651"/>
    </source>
</evidence>
<comment type="subcellular location">
    <subcellularLocation>
        <location evidence="1">Cell membrane</location>
        <topology evidence="1">Multi-pass membrane protein</topology>
    </subcellularLocation>
</comment>
<keyword evidence="4 6" id="KW-1133">Transmembrane helix</keyword>
<proteinExistence type="predicted"/>
<evidence type="ECO:0000256" key="5">
    <source>
        <dbReference type="ARBA" id="ARBA00023136"/>
    </source>
</evidence>
<evidence type="ECO:0000313" key="8">
    <source>
        <dbReference type="EMBL" id="WXB76400.1"/>
    </source>
</evidence>
<evidence type="ECO:0000256" key="3">
    <source>
        <dbReference type="ARBA" id="ARBA00022692"/>
    </source>
</evidence>
<evidence type="ECO:0000256" key="6">
    <source>
        <dbReference type="SAM" id="Phobius"/>
    </source>
</evidence>
<keyword evidence="5 6" id="KW-0472">Membrane</keyword>
<accession>A0ABZ2MHJ5</accession>